<dbReference type="InterPro" id="IPR001792">
    <property type="entry name" value="Acylphosphatase-like_dom"/>
</dbReference>
<dbReference type="EC" id="3.6.1.7" evidence="2 4"/>
<evidence type="ECO:0000256" key="1">
    <source>
        <dbReference type="ARBA" id="ARBA00005614"/>
    </source>
</evidence>
<keyword evidence="4 5" id="KW-0378">Hydrolase</keyword>
<reference evidence="8 9" key="1">
    <citation type="journal article" date="2015" name="Int. J. Syst. Evol. Microbiol.">
        <title>Carboxylicivirga linearis sp. nov., isolated from a sea cucumber culture pond.</title>
        <authorList>
            <person name="Wang F.Q."/>
            <person name="Zhou Y.X."/>
            <person name="Lin X.Z."/>
            <person name="Chen G.J."/>
            <person name="Du Z.J."/>
        </authorList>
    </citation>
    <scope>NUCLEOTIDE SEQUENCE [LARGE SCALE GENOMIC DNA]</scope>
    <source>
        <strain evidence="8 9">FB218</strain>
    </source>
</reference>
<evidence type="ECO:0000256" key="2">
    <source>
        <dbReference type="ARBA" id="ARBA00012150"/>
    </source>
</evidence>
<dbReference type="InterPro" id="IPR020456">
    <property type="entry name" value="Acylphosphatase"/>
</dbReference>
<dbReference type="SUPFAM" id="SSF54975">
    <property type="entry name" value="Acylphosphatase/BLUF domain-like"/>
    <property type="match status" value="1"/>
</dbReference>
<dbReference type="PANTHER" id="PTHR47268:SF4">
    <property type="entry name" value="ACYLPHOSPHATASE"/>
    <property type="match status" value="1"/>
</dbReference>
<name>A0ABS5JV42_9BACT</name>
<dbReference type="InterPro" id="IPR036046">
    <property type="entry name" value="Acylphosphatase-like_dom_sf"/>
</dbReference>
<dbReference type="Pfam" id="PF00708">
    <property type="entry name" value="Acylphosphatase"/>
    <property type="match status" value="1"/>
</dbReference>
<dbReference type="PROSITE" id="PS00151">
    <property type="entry name" value="ACYLPHOSPHATASE_2"/>
    <property type="match status" value="1"/>
</dbReference>
<sequence length="88" mass="10012">MKRVRVIVGGRVQGVGFRYYVANGAKQHCIKGYVQNLSDGRVEIDAEGESENIHHFLSDCKKGPNFSRVDTFLVSDIPFYGFDRFKIK</sequence>
<evidence type="ECO:0000313" key="8">
    <source>
        <dbReference type="EMBL" id="MBS2098719.1"/>
    </source>
</evidence>
<evidence type="ECO:0000259" key="7">
    <source>
        <dbReference type="PROSITE" id="PS51160"/>
    </source>
</evidence>
<organism evidence="8 9">
    <name type="scientific">Carboxylicivirga linearis</name>
    <dbReference type="NCBI Taxonomy" id="1628157"/>
    <lineage>
        <taxon>Bacteria</taxon>
        <taxon>Pseudomonadati</taxon>
        <taxon>Bacteroidota</taxon>
        <taxon>Bacteroidia</taxon>
        <taxon>Marinilabiliales</taxon>
        <taxon>Marinilabiliaceae</taxon>
        <taxon>Carboxylicivirga</taxon>
    </lineage>
</organism>
<feature type="domain" description="Acylphosphatase-like" evidence="7">
    <location>
        <begin position="3"/>
        <end position="88"/>
    </location>
</feature>
<evidence type="ECO:0000256" key="5">
    <source>
        <dbReference type="RuleBase" id="RU000553"/>
    </source>
</evidence>
<dbReference type="InterPro" id="IPR017968">
    <property type="entry name" value="Acylphosphatase_CS"/>
</dbReference>
<keyword evidence="9" id="KW-1185">Reference proteome</keyword>
<evidence type="ECO:0000256" key="3">
    <source>
        <dbReference type="ARBA" id="ARBA00047645"/>
    </source>
</evidence>
<proteinExistence type="inferred from homology"/>
<dbReference type="PROSITE" id="PS00150">
    <property type="entry name" value="ACYLPHOSPHATASE_1"/>
    <property type="match status" value="1"/>
</dbReference>
<evidence type="ECO:0000313" key="9">
    <source>
        <dbReference type="Proteomes" id="UP000708576"/>
    </source>
</evidence>
<gene>
    <name evidence="8" type="ORF">KEM10_10550</name>
</gene>
<dbReference type="PROSITE" id="PS51160">
    <property type="entry name" value="ACYLPHOSPHATASE_3"/>
    <property type="match status" value="1"/>
</dbReference>
<evidence type="ECO:0000256" key="6">
    <source>
        <dbReference type="RuleBase" id="RU004168"/>
    </source>
</evidence>
<feature type="active site" evidence="4">
    <location>
        <position position="18"/>
    </location>
</feature>
<dbReference type="PANTHER" id="PTHR47268">
    <property type="entry name" value="ACYLPHOSPHATASE"/>
    <property type="match status" value="1"/>
</dbReference>
<comment type="caution">
    <text evidence="8">The sequence shown here is derived from an EMBL/GenBank/DDBJ whole genome shotgun (WGS) entry which is preliminary data.</text>
</comment>
<comment type="catalytic activity">
    <reaction evidence="3 4 5">
        <text>an acyl phosphate + H2O = a carboxylate + phosphate + H(+)</text>
        <dbReference type="Rhea" id="RHEA:14965"/>
        <dbReference type="ChEBI" id="CHEBI:15377"/>
        <dbReference type="ChEBI" id="CHEBI:15378"/>
        <dbReference type="ChEBI" id="CHEBI:29067"/>
        <dbReference type="ChEBI" id="CHEBI:43474"/>
        <dbReference type="ChEBI" id="CHEBI:59918"/>
        <dbReference type="EC" id="3.6.1.7"/>
    </reaction>
</comment>
<dbReference type="Proteomes" id="UP000708576">
    <property type="component" value="Unassembled WGS sequence"/>
</dbReference>
<dbReference type="Gene3D" id="3.30.70.100">
    <property type="match status" value="1"/>
</dbReference>
<protein>
    <recommendedName>
        <fullName evidence="2 4">Acylphosphatase</fullName>
        <ecNumber evidence="2 4">3.6.1.7</ecNumber>
    </recommendedName>
</protein>
<accession>A0ABS5JV42</accession>
<dbReference type="EMBL" id="JAGUCO010000006">
    <property type="protein sequence ID" value="MBS2098719.1"/>
    <property type="molecule type" value="Genomic_DNA"/>
</dbReference>
<feature type="active site" evidence="4">
    <location>
        <position position="36"/>
    </location>
</feature>
<comment type="similarity">
    <text evidence="1 6">Belongs to the acylphosphatase family.</text>
</comment>
<evidence type="ECO:0000256" key="4">
    <source>
        <dbReference type="PROSITE-ProRule" id="PRU00520"/>
    </source>
</evidence>